<sequence>MKRRKTGLYVVMLILGTAVVLAGCRSGSNRIAKEELDRVQMRTYQKGNQRQATQGKTLNKALLHHLISESAKHGIRLTRETYAETLDGTITYNYLIDSDPRHFVIVYVYPSEEKRIREMAEIYGTGEIRAKAANQPAVIATRGKTAFVYASNGMPDHKYTENMRAVFDDLLNRIANP</sequence>
<name>A0A7X2Z196_9BACL</name>
<accession>A0A7X2Z196</accession>
<reference evidence="1 2" key="1">
    <citation type="submission" date="2019-11" db="EMBL/GenBank/DDBJ databases">
        <title>Draft genome sequences of five Paenibacillus species of dairy origin.</title>
        <authorList>
            <person name="Olajide A.M."/>
            <person name="Chen S."/>
            <person name="Lapointe G."/>
        </authorList>
    </citation>
    <scope>NUCLEOTIDE SEQUENCE [LARGE SCALE GENOMIC DNA]</scope>
    <source>
        <strain evidence="1 2">12CR55</strain>
    </source>
</reference>
<evidence type="ECO:0000313" key="2">
    <source>
        <dbReference type="Proteomes" id="UP000447876"/>
    </source>
</evidence>
<evidence type="ECO:0000313" key="1">
    <source>
        <dbReference type="EMBL" id="MUG45652.1"/>
    </source>
</evidence>
<dbReference type="EMBL" id="WNZW01000003">
    <property type="protein sequence ID" value="MUG45652.1"/>
    <property type="molecule type" value="Genomic_DNA"/>
</dbReference>
<dbReference type="PROSITE" id="PS51257">
    <property type="entry name" value="PROKAR_LIPOPROTEIN"/>
    <property type="match status" value="1"/>
</dbReference>
<comment type="caution">
    <text evidence="1">The sequence shown here is derived from an EMBL/GenBank/DDBJ whole genome shotgun (WGS) entry which is preliminary data.</text>
</comment>
<gene>
    <name evidence="1" type="ORF">GNP95_11695</name>
</gene>
<dbReference type="Proteomes" id="UP000447876">
    <property type="component" value="Unassembled WGS sequence"/>
</dbReference>
<dbReference type="OrthoDB" id="2654046at2"/>
<protein>
    <submittedName>
        <fullName evidence="1">Uncharacterized protein</fullName>
    </submittedName>
</protein>
<dbReference type="RefSeq" id="WP_155611054.1">
    <property type="nucleotide sequence ID" value="NZ_WNZW01000003.1"/>
</dbReference>
<organism evidence="1 2">
    <name type="scientific">Paenibacillus woosongensis</name>
    <dbReference type="NCBI Taxonomy" id="307580"/>
    <lineage>
        <taxon>Bacteria</taxon>
        <taxon>Bacillati</taxon>
        <taxon>Bacillota</taxon>
        <taxon>Bacilli</taxon>
        <taxon>Bacillales</taxon>
        <taxon>Paenibacillaceae</taxon>
        <taxon>Paenibacillus</taxon>
    </lineage>
</organism>
<proteinExistence type="predicted"/>
<dbReference type="AlphaFoldDB" id="A0A7X2Z196"/>